<sequence length="187" mass="21122">MADKHPGGLESETNNKVSEETTGCGVFDFLKKKDHDKKPEEDLPMTEAEPLKQEEKHILMEKLHRSASNSSSSSDEEVEEGGVKKKKKGLKEKVSGEKEDRYDAERKETSGPVEQSSYVQEIHPDDKKGFMEKIKENIPGHHKKAEEDALVDNHSVQGEQKDSKGILEKIKDKIPGYHKNEDEKKGN</sequence>
<dbReference type="PANTHER" id="PTHR33346">
    <property type="entry name" value="DEHYDRIN XERO 2-RELATED"/>
    <property type="match status" value="1"/>
</dbReference>
<evidence type="ECO:0000256" key="3">
    <source>
        <dbReference type="SAM" id="MobiDB-lite"/>
    </source>
</evidence>
<dbReference type="InterPro" id="IPR000167">
    <property type="entry name" value="Dehydrin"/>
</dbReference>
<evidence type="ECO:0000256" key="2">
    <source>
        <dbReference type="RuleBase" id="RU003995"/>
    </source>
</evidence>
<protein>
    <submittedName>
        <fullName evidence="4">Dehydrin</fullName>
    </submittedName>
</protein>
<dbReference type="GO" id="GO:0005829">
    <property type="term" value="C:cytosol"/>
    <property type="evidence" value="ECO:0007669"/>
    <property type="project" value="TreeGrafter"/>
</dbReference>
<proteinExistence type="inferred from homology"/>
<dbReference type="PANTHER" id="PTHR33346:SF2">
    <property type="entry name" value="DEHYDRIN ERD14"/>
    <property type="match status" value="1"/>
</dbReference>
<dbReference type="PROSITE" id="PS00315">
    <property type="entry name" value="DEHYDRIN_1"/>
    <property type="match status" value="1"/>
</dbReference>
<dbReference type="Pfam" id="PF00257">
    <property type="entry name" value="Dehydrin"/>
    <property type="match status" value="1"/>
</dbReference>
<gene>
    <name evidence="4" type="ORF">O6P43_002164</name>
</gene>
<dbReference type="InterPro" id="IPR030513">
    <property type="entry name" value="Dehydrin_CS"/>
</dbReference>
<evidence type="ECO:0000256" key="1">
    <source>
        <dbReference type="ARBA" id="ARBA00008403"/>
    </source>
</evidence>
<dbReference type="AlphaFoldDB" id="A0AAD7QBV5"/>
<dbReference type="EMBL" id="JARAOO010000002">
    <property type="protein sequence ID" value="KAJ7978671.1"/>
    <property type="molecule type" value="Genomic_DNA"/>
</dbReference>
<feature type="compositionally biased region" description="Basic and acidic residues" evidence="3">
    <location>
        <begin position="49"/>
        <end position="64"/>
    </location>
</feature>
<evidence type="ECO:0000313" key="5">
    <source>
        <dbReference type="Proteomes" id="UP001163823"/>
    </source>
</evidence>
<feature type="region of interest" description="Disordered" evidence="3">
    <location>
        <begin position="139"/>
        <end position="187"/>
    </location>
</feature>
<comment type="caution">
    <text evidence="4">The sequence shown here is derived from an EMBL/GenBank/DDBJ whole genome shotgun (WGS) entry which is preliminary data.</text>
</comment>
<comment type="similarity">
    <text evidence="1 2">Belongs to the plant dehydrin family.</text>
</comment>
<reference evidence="4" key="1">
    <citation type="journal article" date="2023" name="Science">
        <title>Elucidation of the pathway for biosynthesis of saponin adjuvants from the soapbark tree.</title>
        <authorList>
            <person name="Reed J."/>
            <person name="Orme A."/>
            <person name="El-Demerdash A."/>
            <person name="Owen C."/>
            <person name="Martin L.B.B."/>
            <person name="Misra R.C."/>
            <person name="Kikuchi S."/>
            <person name="Rejzek M."/>
            <person name="Martin A.C."/>
            <person name="Harkess A."/>
            <person name="Leebens-Mack J."/>
            <person name="Louveau T."/>
            <person name="Stephenson M.J."/>
            <person name="Osbourn A."/>
        </authorList>
    </citation>
    <scope>NUCLEOTIDE SEQUENCE</scope>
    <source>
        <strain evidence="4">S10</strain>
    </source>
</reference>
<feature type="region of interest" description="Disordered" evidence="3">
    <location>
        <begin position="1"/>
        <end position="127"/>
    </location>
</feature>
<keyword evidence="5" id="KW-1185">Reference proteome</keyword>
<accession>A0AAD7QBV5</accession>
<feature type="compositionally biased region" description="Basic and acidic residues" evidence="3">
    <location>
        <begin position="29"/>
        <end position="41"/>
    </location>
</feature>
<dbReference type="GO" id="GO:0016020">
    <property type="term" value="C:membrane"/>
    <property type="evidence" value="ECO:0007669"/>
    <property type="project" value="TreeGrafter"/>
</dbReference>
<feature type="compositionally biased region" description="Basic and acidic residues" evidence="3">
    <location>
        <begin position="91"/>
        <end position="109"/>
    </location>
</feature>
<dbReference type="KEGG" id="qsa:O6P43_002164"/>
<feature type="compositionally biased region" description="Basic and acidic residues" evidence="3">
    <location>
        <begin position="159"/>
        <end position="187"/>
    </location>
</feature>
<dbReference type="PROSITE" id="PS00823">
    <property type="entry name" value="DEHYDRIN_2"/>
    <property type="match status" value="1"/>
</dbReference>
<organism evidence="4 5">
    <name type="scientific">Quillaja saponaria</name>
    <name type="common">Soap bark tree</name>
    <dbReference type="NCBI Taxonomy" id="32244"/>
    <lineage>
        <taxon>Eukaryota</taxon>
        <taxon>Viridiplantae</taxon>
        <taxon>Streptophyta</taxon>
        <taxon>Embryophyta</taxon>
        <taxon>Tracheophyta</taxon>
        <taxon>Spermatophyta</taxon>
        <taxon>Magnoliopsida</taxon>
        <taxon>eudicotyledons</taxon>
        <taxon>Gunneridae</taxon>
        <taxon>Pentapetalae</taxon>
        <taxon>rosids</taxon>
        <taxon>fabids</taxon>
        <taxon>Fabales</taxon>
        <taxon>Quillajaceae</taxon>
        <taxon>Quillaja</taxon>
    </lineage>
</organism>
<evidence type="ECO:0000313" key="4">
    <source>
        <dbReference type="EMBL" id="KAJ7978671.1"/>
    </source>
</evidence>
<dbReference type="GO" id="GO:0009414">
    <property type="term" value="P:response to water deprivation"/>
    <property type="evidence" value="ECO:0007669"/>
    <property type="project" value="UniProtKB-ARBA"/>
</dbReference>
<name>A0AAD7QBV5_QUISA</name>
<dbReference type="Proteomes" id="UP001163823">
    <property type="component" value="Chromosome 2"/>
</dbReference>
<dbReference type="GO" id="GO:0009737">
    <property type="term" value="P:response to abscisic acid"/>
    <property type="evidence" value="ECO:0007669"/>
    <property type="project" value="TreeGrafter"/>
</dbReference>
<dbReference type="GO" id="GO:0009631">
    <property type="term" value="P:cold acclimation"/>
    <property type="evidence" value="ECO:0007669"/>
    <property type="project" value="TreeGrafter"/>
</dbReference>